<name>B9KAU7_THENN</name>
<evidence type="ECO:0000313" key="2">
    <source>
        <dbReference type="EMBL" id="ACM24081.1"/>
    </source>
</evidence>
<reference evidence="2 3" key="1">
    <citation type="journal article" date="2009" name="Biosci. Biotechnol. Biochem.">
        <title>WeGAS: a web-based microbial genome annotation system.</title>
        <authorList>
            <person name="Lee D."/>
            <person name="Seo H."/>
            <person name="Park C."/>
            <person name="Park K."/>
        </authorList>
    </citation>
    <scope>NUCLEOTIDE SEQUENCE [LARGE SCALE GENOMIC DNA]</scope>
    <source>
        <strain evidence="3">ATCC 49049 / DSM 4359 / NBRC 107923 / NS-E</strain>
    </source>
</reference>
<dbReference type="RefSeq" id="WP_015920317.1">
    <property type="nucleotide sequence ID" value="NC_011978.1"/>
</dbReference>
<dbReference type="NCBIfam" id="TIGR03609">
    <property type="entry name" value="S_layer_CsaB"/>
    <property type="match status" value="1"/>
</dbReference>
<dbReference type="STRING" id="309803.CTN_1904"/>
<protein>
    <submittedName>
        <fullName evidence="2">Polysaccharide pyruvyl transferase</fullName>
    </submittedName>
</protein>
<dbReference type="Proteomes" id="UP000000445">
    <property type="component" value="Chromosome"/>
</dbReference>
<dbReference type="InterPro" id="IPR007345">
    <property type="entry name" value="Polysacch_pyruvyl_Trfase"/>
</dbReference>
<dbReference type="KEGG" id="tna:CTN_1904"/>
<dbReference type="GO" id="GO:0016740">
    <property type="term" value="F:transferase activity"/>
    <property type="evidence" value="ECO:0007669"/>
    <property type="project" value="UniProtKB-KW"/>
</dbReference>
<dbReference type="Pfam" id="PF04230">
    <property type="entry name" value="PS_pyruv_trans"/>
    <property type="match status" value="1"/>
</dbReference>
<dbReference type="AlphaFoldDB" id="B9KAU7"/>
<keyword evidence="2" id="KW-0808">Transferase</keyword>
<gene>
    <name evidence="2" type="ordered locus">CTN_1904</name>
</gene>
<dbReference type="eggNOG" id="COG2327">
    <property type="taxonomic scope" value="Bacteria"/>
</dbReference>
<feature type="domain" description="Polysaccharide pyruvyl transferase" evidence="1">
    <location>
        <begin position="14"/>
        <end position="255"/>
    </location>
</feature>
<dbReference type="PANTHER" id="PTHR36836">
    <property type="entry name" value="COLANIC ACID BIOSYNTHESIS PROTEIN WCAK"/>
    <property type="match status" value="1"/>
</dbReference>
<sequence length="316" mass="36350">MATAFLWGYYGFGNFGDEIMFRACVDLLKELDFGTIYTPLPDGKRSMGVTSVGRFSPKLISFLRRSQISMAGGGGLFQDVTSFRSILYYYYLSRMSLLMKKPLIFFGNSIGPLKRTASKRLVHEVVSHKSVVFIAREPVSYRYVRALGGNAWLGTDPSILYLMNDESEVKKENKAVFFLKKPLDVSCVLKSLREHGIEDFVLSSAFSKDCQYLPPLRTGGDVLEEIKSSSIVITERFHPALVAAYFEVPFVIVDCQKARRFFRKYTEEEFFFSRRDPLEISLKVSKVLKKRLSLKEKLKEDAMEMKEFLKDTLRRW</sequence>
<proteinExistence type="predicted"/>
<organism evidence="2 3">
    <name type="scientific">Thermotoga neapolitana (strain ATCC 49049 / DSM 4359 / NBRC 107923 / NS-E)</name>
    <dbReference type="NCBI Taxonomy" id="309803"/>
    <lineage>
        <taxon>Bacteria</taxon>
        <taxon>Thermotogati</taxon>
        <taxon>Thermotogota</taxon>
        <taxon>Thermotogae</taxon>
        <taxon>Thermotogales</taxon>
        <taxon>Thermotogaceae</taxon>
        <taxon>Thermotoga</taxon>
    </lineage>
</organism>
<dbReference type="HOGENOM" id="CLU_039510_0_1_0"/>
<dbReference type="EMBL" id="CP000916">
    <property type="protein sequence ID" value="ACM24081.1"/>
    <property type="molecule type" value="Genomic_DNA"/>
</dbReference>
<evidence type="ECO:0000259" key="1">
    <source>
        <dbReference type="Pfam" id="PF04230"/>
    </source>
</evidence>
<keyword evidence="3" id="KW-1185">Reference proteome</keyword>
<dbReference type="PANTHER" id="PTHR36836:SF1">
    <property type="entry name" value="COLANIC ACID BIOSYNTHESIS PROTEIN WCAK"/>
    <property type="match status" value="1"/>
</dbReference>
<accession>B9KAU7</accession>
<dbReference type="InterPro" id="IPR019896">
    <property type="entry name" value="Polysacch_pyruvyl_Trfase_CsaB"/>
</dbReference>
<evidence type="ECO:0000313" key="3">
    <source>
        <dbReference type="Proteomes" id="UP000000445"/>
    </source>
</evidence>